<feature type="transmembrane region" description="Helical" evidence="7">
    <location>
        <begin position="286"/>
        <end position="309"/>
    </location>
</feature>
<feature type="domain" description="Amino acid transporter transmembrane" evidence="8">
    <location>
        <begin position="147"/>
        <end position="508"/>
    </location>
</feature>
<evidence type="ECO:0000313" key="10">
    <source>
        <dbReference type="Proteomes" id="UP001479436"/>
    </source>
</evidence>
<name>A0ABR2VP60_9FUNG</name>
<evidence type="ECO:0000256" key="6">
    <source>
        <dbReference type="SAM" id="MobiDB-lite"/>
    </source>
</evidence>
<evidence type="ECO:0000256" key="7">
    <source>
        <dbReference type="SAM" id="Phobius"/>
    </source>
</evidence>
<accession>A0ABR2VP60</accession>
<keyword evidence="4 7" id="KW-1133">Transmembrane helix</keyword>
<evidence type="ECO:0000259" key="8">
    <source>
        <dbReference type="Pfam" id="PF01490"/>
    </source>
</evidence>
<keyword evidence="10" id="KW-1185">Reference proteome</keyword>
<evidence type="ECO:0000313" key="9">
    <source>
        <dbReference type="EMBL" id="KAK9687742.1"/>
    </source>
</evidence>
<feature type="transmembrane region" description="Helical" evidence="7">
    <location>
        <begin position="554"/>
        <end position="575"/>
    </location>
</feature>
<sequence>MAYTAPAGFSLEGGDPRLHHESLHHRLHDEASHSGDAKHTKNSLTPVERETVGSPYSSIDEVPLEAYLYWASVKRHHDKLEKKKEGNDIKLKGLRSRLGRSSGKEVEQETQEIEGNIAETGELSQMLGWDLDAEKLQAQRALRAASWQAVFYLITTDILGPSAAPWAFSQLGYGTGVLLFSFMGVAAGYTGWQLWIMYLNLDSAQYPVHNYSELSYRIFGRWARYLVNSLQSLQFLFNVAIIILGNGQGLAQISKYRVCFSVLTLIWALAGMFIGQIRSLKNFGWLANFAVWLNLLVIILTMGVVAHTAPNYAAAGRESGIGGTAIITKAFVNGSLSSQIVGVMQIVYSYGGAIMFVEIMSEMRRPWDFWKGMACAQLLIFACYMFYGVFVYHFQGQFAINPGNQGISNYGWQTATNIINLVSALISAGLYGNIGIKVLYQNIITDIMKGPDMYSRTGKYLWFILVVVYWIVAFIVASSVPQISNVAGLVAAVCILQFSYTFPPILMLGYEIQKDAMEGETPLDVKTGAIHRIDSWRNFSRWRRGIAKRWHIKLFNFLFFLGACVAAGLGIYSSIQGIIDGFAHQGAAPSFGCQAPV</sequence>
<protein>
    <recommendedName>
        <fullName evidence="8">Amino acid transporter transmembrane domain-containing protein</fullName>
    </recommendedName>
</protein>
<dbReference type="InterPro" id="IPR013057">
    <property type="entry name" value="AA_transpt_TM"/>
</dbReference>
<feature type="region of interest" description="Disordered" evidence="6">
    <location>
        <begin position="29"/>
        <end position="52"/>
    </location>
</feature>
<feature type="transmembrane region" description="Helical" evidence="7">
    <location>
        <begin position="418"/>
        <end position="440"/>
    </location>
</feature>
<organism evidence="9 10">
    <name type="scientific">Basidiobolus ranarum</name>
    <dbReference type="NCBI Taxonomy" id="34480"/>
    <lineage>
        <taxon>Eukaryota</taxon>
        <taxon>Fungi</taxon>
        <taxon>Fungi incertae sedis</taxon>
        <taxon>Zoopagomycota</taxon>
        <taxon>Entomophthoromycotina</taxon>
        <taxon>Basidiobolomycetes</taxon>
        <taxon>Basidiobolales</taxon>
        <taxon>Basidiobolaceae</taxon>
        <taxon>Basidiobolus</taxon>
    </lineage>
</organism>
<evidence type="ECO:0000256" key="1">
    <source>
        <dbReference type="ARBA" id="ARBA00004141"/>
    </source>
</evidence>
<comment type="similarity">
    <text evidence="2">Belongs to the amino acid/polyamine transporter 2 family.</text>
</comment>
<comment type="subcellular location">
    <subcellularLocation>
        <location evidence="1">Membrane</location>
        <topology evidence="1">Multi-pass membrane protein</topology>
    </subcellularLocation>
</comment>
<dbReference type="PANTHER" id="PTHR22950:SF461">
    <property type="entry name" value="AMINO ACID TRANSPORTER TRANSMEMBRANE DOMAIN-CONTAINING PROTEIN"/>
    <property type="match status" value="1"/>
</dbReference>
<comment type="caution">
    <text evidence="9">The sequence shown here is derived from an EMBL/GenBank/DDBJ whole genome shotgun (WGS) entry which is preliminary data.</text>
</comment>
<feature type="transmembrane region" description="Helical" evidence="7">
    <location>
        <begin position="222"/>
        <end position="243"/>
    </location>
</feature>
<feature type="transmembrane region" description="Helical" evidence="7">
    <location>
        <begin position="255"/>
        <end position="274"/>
    </location>
</feature>
<evidence type="ECO:0000256" key="3">
    <source>
        <dbReference type="ARBA" id="ARBA00022692"/>
    </source>
</evidence>
<evidence type="ECO:0000256" key="4">
    <source>
        <dbReference type="ARBA" id="ARBA00022989"/>
    </source>
</evidence>
<reference evidence="9 10" key="1">
    <citation type="submission" date="2023-04" db="EMBL/GenBank/DDBJ databases">
        <title>Genome of Basidiobolus ranarum AG-B5.</title>
        <authorList>
            <person name="Stajich J.E."/>
            <person name="Carter-House D."/>
            <person name="Gryganskyi A."/>
        </authorList>
    </citation>
    <scope>NUCLEOTIDE SEQUENCE [LARGE SCALE GENOMIC DNA]</scope>
    <source>
        <strain evidence="9 10">AG-B5</strain>
    </source>
</reference>
<gene>
    <name evidence="9" type="ORF">K7432_014670</name>
</gene>
<evidence type="ECO:0000256" key="2">
    <source>
        <dbReference type="ARBA" id="ARBA00008066"/>
    </source>
</evidence>
<feature type="transmembrane region" description="Helical" evidence="7">
    <location>
        <begin position="460"/>
        <end position="480"/>
    </location>
</feature>
<feature type="transmembrane region" description="Helical" evidence="7">
    <location>
        <begin position="340"/>
        <end position="360"/>
    </location>
</feature>
<dbReference type="PANTHER" id="PTHR22950">
    <property type="entry name" value="AMINO ACID TRANSPORTER"/>
    <property type="match status" value="1"/>
</dbReference>
<feature type="compositionally biased region" description="Basic and acidic residues" evidence="6">
    <location>
        <begin position="29"/>
        <end position="39"/>
    </location>
</feature>
<feature type="transmembrane region" description="Helical" evidence="7">
    <location>
        <begin position="372"/>
        <end position="394"/>
    </location>
</feature>
<keyword evidence="3 7" id="KW-0812">Transmembrane</keyword>
<feature type="transmembrane region" description="Helical" evidence="7">
    <location>
        <begin position="486"/>
        <end position="508"/>
    </location>
</feature>
<proteinExistence type="inferred from homology"/>
<feature type="transmembrane region" description="Helical" evidence="7">
    <location>
        <begin position="149"/>
        <end position="168"/>
    </location>
</feature>
<dbReference type="Pfam" id="PF01490">
    <property type="entry name" value="Aa_trans"/>
    <property type="match status" value="1"/>
</dbReference>
<keyword evidence="5 7" id="KW-0472">Membrane</keyword>
<dbReference type="EMBL" id="JASJQH010008608">
    <property type="protein sequence ID" value="KAK9687742.1"/>
    <property type="molecule type" value="Genomic_DNA"/>
</dbReference>
<feature type="transmembrane region" description="Helical" evidence="7">
    <location>
        <begin position="180"/>
        <end position="201"/>
    </location>
</feature>
<dbReference type="Proteomes" id="UP001479436">
    <property type="component" value="Unassembled WGS sequence"/>
</dbReference>
<evidence type="ECO:0000256" key="5">
    <source>
        <dbReference type="ARBA" id="ARBA00023136"/>
    </source>
</evidence>